<dbReference type="Pfam" id="PF05037">
    <property type="entry name" value="DUF669"/>
    <property type="match status" value="1"/>
</dbReference>
<name>A0A3G5FKE1_TETHA</name>
<dbReference type="AlphaFoldDB" id="A0A3G5FKE1"/>
<feature type="compositionally biased region" description="Polar residues" evidence="1">
    <location>
        <begin position="145"/>
        <end position="155"/>
    </location>
</feature>
<protein>
    <submittedName>
        <fullName evidence="2">DUF669 domain-containing protein</fullName>
    </submittedName>
</protein>
<dbReference type="Proteomes" id="UP000280475">
    <property type="component" value="Chromosome"/>
</dbReference>
<evidence type="ECO:0000313" key="3">
    <source>
        <dbReference type="Proteomes" id="UP000280475"/>
    </source>
</evidence>
<proteinExistence type="predicted"/>
<accession>A0A3G5FKE1</accession>
<dbReference type="EMBL" id="CP027768">
    <property type="protein sequence ID" value="AYW50823.1"/>
    <property type="molecule type" value="Genomic_DNA"/>
</dbReference>
<evidence type="ECO:0000313" key="2">
    <source>
        <dbReference type="EMBL" id="AYW50823.1"/>
    </source>
</evidence>
<evidence type="ECO:0000256" key="1">
    <source>
        <dbReference type="SAM" id="MobiDB-lite"/>
    </source>
</evidence>
<dbReference type="InterPro" id="IPR007731">
    <property type="entry name" value="DUF669"/>
</dbReference>
<feature type="region of interest" description="Disordered" evidence="1">
    <location>
        <begin position="142"/>
        <end position="171"/>
    </location>
</feature>
<reference evidence="2 3" key="1">
    <citation type="journal article" date="2012" name="Int. J. Syst. Evol. Microbiol.">
        <title>Characterization of Tetragenococcus strains from sugar thick juice reveals a novel species, Tetragenococcus osmophilus sp. nov., and divides Tetragenococcus halophilus into two subspecies, T. halophilus subsp. halophilus subsp. nov. and T. halophilus subsp. flandriensis subsp. nov.</title>
        <authorList>
            <person name="Juste A."/>
            <person name="Van Trappen S."/>
            <person name="Verreth C."/>
            <person name="Cleenwerck I."/>
            <person name="De Vos P."/>
            <person name="Lievens B."/>
            <person name="Willems K.A."/>
        </authorList>
    </citation>
    <scope>NUCLEOTIDE SEQUENCE [LARGE SCALE GENOMIC DNA]</scope>
    <source>
        <strain evidence="2 3">LMG 26042</strain>
    </source>
</reference>
<dbReference type="RefSeq" id="WP_103893066.1">
    <property type="nucleotide sequence ID" value="NZ_CP027768.1"/>
</dbReference>
<gene>
    <name evidence="2" type="ORF">C7H83_10255</name>
</gene>
<organism evidence="2 3">
    <name type="scientific">Tetragenococcus halophilus</name>
    <name type="common">Pediococcus halophilus</name>
    <dbReference type="NCBI Taxonomy" id="51669"/>
    <lineage>
        <taxon>Bacteria</taxon>
        <taxon>Bacillati</taxon>
        <taxon>Bacillota</taxon>
        <taxon>Bacilli</taxon>
        <taxon>Lactobacillales</taxon>
        <taxon>Enterococcaceae</taxon>
        <taxon>Tetragenococcus</taxon>
    </lineage>
</organism>
<sequence>MSFKLDFSEAQDFSPVPDGIYEVVTANVAEDATQNGAEFINFDFIIRNDIQQARGNSHLFHRIWKAKKDGKYNKGMIMTIAKACGLEDGKEYSSFDEFLTDFALKPVKVQIKNEQSEYNGKTYDNTNIKRFMGTSYPDVQHQFKGKSSSETSNFQREPEQAMDISDEDIPF</sequence>